<accession>H5ST67</accession>
<reference evidence="3" key="2">
    <citation type="journal article" date="2012" name="PLoS ONE">
        <title>A Deeply Branching Thermophilic Bacterium with an Ancient Acetyl-CoA Pathway Dominates a Subsurface Ecosystem.</title>
        <authorList>
            <person name="Takami H."/>
            <person name="Noguchi H."/>
            <person name="Takaki Y."/>
            <person name="Uchiyama I."/>
            <person name="Toyoda A."/>
            <person name="Nishi S."/>
            <person name="Chee G.-J."/>
            <person name="Arai W."/>
            <person name="Nunoura T."/>
            <person name="Itoh T."/>
            <person name="Hattori M."/>
            <person name="Takai K."/>
        </authorList>
    </citation>
    <scope>NUCLEOTIDE SEQUENCE</scope>
</reference>
<dbReference type="Pfam" id="PF07883">
    <property type="entry name" value="Cupin_2"/>
    <property type="match status" value="1"/>
</dbReference>
<feature type="domain" description="Cupin type-2" evidence="2">
    <location>
        <begin position="44"/>
        <end position="110"/>
    </location>
</feature>
<dbReference type="PANTHER" id="PTHR35848:SF6">
    <property type="entry name" value="CUPIN TYPE-2 DOMAIN-CONTAINING PROTEIN"/>
    <property type="match status" value="1"/>
</dbReference>
<dbReference type="AlphaFoldDB" id="H5ST67"/>
<evidence type="ECO:0000313" key="3">
    <source>
        <dbReference type="EMBL" id="BAL59353.1"/>
    </source>
</evidence>
<sequence length="131" mass="14714">MRMAQYVQIMQLADMPWEQGISPTIWQKPMWTRSDSNSHAQVMLVKMAPGGTSPAHRHPHPQLFYVISGTGIVRLDGVEHSLKPGSVVRVLGGELHDFVNTGSEELVMIELQLFDIKIDLKKVLEQAKKQA</sequence>
<gene>
    <name evidence="3" type="ORF">HGMM_OP3C508</name>
</gene>
<name>H5ST67_ACEAU</name>
<protein>
    <submittedName>
        <fullName evidence="3">Cupin 2 domain-containing protein</fullName>
    </submittedName>
</protein>
<dbReference type="InterPro" id="IPR011051">
    <property type="entry name" value="RmlC_Cupin_sf"/>
</dbReference>
<dbReference type="InterPro" id="IPR051610">
    <property type="entry name" value="GPI/OXD"/>
</dbReference>
<dbReference type="InterPro" id="IPR014710">
    <property type="entry name" value="RmlC-like_jellyroll"/>
</dbReference>
<keyword evidence="1" id="KW-0479">Metal-binding</keyword>
<dbReference type="GO" id="GO:0046872">
    <property type="term" value="F:metal ion binding"/>
    <property type="evidence" value="ECO:0007669"/>
    <property type="project" value="UniProtKB-KW"/>
</dbReference>
<dbReference type="EMBL" id="AP011802">
    <property type="protein sequence ID" value="BAL59353.1"/>
    <property type="molecule type" value="Genomic_DNA"/>
</dbReference>
<proteinExistence type="predicted"/>
<evidence type="ECO:0000259" key="2">
    <source>
        <dbReference type="Pfam" id="PF07883"/>
    </source>
</evidence>
<dbReference type="SUPFAM" id="SSF51182">
    <property type="entry name" value="RmlC-like cupins"/>
    <property type="match status" value="1"/>
</dbReference>
<organism evidence="3">
    <name type="scientific">Acetithermum autotrophicum</name>
    <dbReference type="NCBI Taxonomy" id="1446466"/>
    <lineage>
        <taxon>Bacteria</taxon>
        <taxon>Candidatus Bipolaricaulota</taxon>
        <taxon>Candidatus Acetithermum</taxon>
    </lineage>
</organism>
<dbReference type="Gene3D" id="2.60.120.10">
    <property type="entry name" value="Jelly Rolls"/>
    <property type="match status" value="1"/>
</dbReference>
<reference evidence="3" key="1">
    <citation type="journal article" date="2005" name="Environ. Microbiol.">
        <title>Genetic and functional properties of uncultivated thermophilic crenarchaeotes from a subsurface gold mine as revealed by analysis of genome fragments.</title>
        <authorList>
            <person name="Nunoura T."/>
            <person name="Hirayama H."/>
            <person name="Takami H."/>
            <person name="Oida H."/>
            <person name="Nishi S."/>
            <person name="Shimamura S."/>
            <person name="Suzuki Y."/>
            <person name="Inagaki F."/>
            <person name="Takai K."/>
            <person name="Nealson K.H."/>
            <person name="Horikoshi K."/>
        </authorList>
    </citation>
    <scope>NUCLEOTIDE SEQUENCE</scope>
</reference>
<dbReference type="PANTHER" id="PTHR35848">
    <property type="entry name" value="OXALATE-BINDING PROTEIN"/>
    <property type="match status" value="1"/>
</dbReference>
<evidence type="ECO:0000256" key="1">
    <source>
        <dbReference type="ARBA" id="ARBA00022723"/>
    </source>
</evidence>
<dbReference type="InterPro" id="IPR013096">
    <property type="entry name" value="Cupin_2"/>
</dbReference>